<dbReference type="EMBL" id="JNHM01000129">
    <property type="protein sequence ID" value="KDS46130.1"/>
    <property type="molecule type" value="Genomic_DNA"/>
</dbReference>
<protein>
    <submittedName>
        <fullName evidence="2">Uncharacterized protein</fullName>
    </submittedName>
</protein>
<keyword evidence="1" id="KW-1133">Transmembrane helix</keyword>
<reference evidence="2 3" key="1">
    <citation type="submission" date="2014-04" db="EMBL/GenBank/DDBJ databases">
        <authorList>
            <person name="Sears C."/>
            <person name="Carroll K."/>
            <person name="Sack B.R."/>
            <person name="Qadri F."/>
            <person name="Myers L.L."/>
            <person name="Chung G.-T."/>
            <person name="Escheverria P."/>
            <person name="Fraser C.M."/>
            <person name="Sadzewicz L."/>
            <person name="Shefchek K.A."/>
            <person name="Tallon L."/>
            <person name="Das S.P."/>
            <person name="Daugherty S."/>
            <person name="Mongodin E.F."/>
        </authorList>
    </citation>
    <scope>NUCLEOTIDE SEQUENCE [LARGE SCALE GENOMIC DNA]</scope>
    <source>
        <strain evidence="2 3">3975 RP4</strain>
    </source>
</reference>
<sequence>MFSRKKDTKIEKRAPINENIIILFVFLLILIFLASFKEDIIYAPHIDSKK</sequence>
<organism evidence="2 3">
    <name type="scientific">Phocaeicola vulgatus str. 3975 RP4</name>
    <dbReference type="NCBI Taxonomy" id="1339352"/>
    <lineage>
        <taxon>Bacteria</taxon>
        <taxon>Pseudomonadati</taxon>
        <taxon>Bacteroidota</taxon>
        <taxon>Bacteroidia</taxon>
        <taxon>Bacteroidales</taxon>
        <taxon>Bacteroidaceae</taxon>
        <taxon>Phocaeicola</taxon>
    </lineage>
</organism>
<dbReference type="Proteomes" id="UP000027661">
    <property type="component" value="Unassembled WGS sequence"/>
</dbReference>
<accession>A0A069S601</accession>
<keyword evidence="1" id="KW-0812">Transmembrane</keyword>
<keyword evidence="1" id="KW-0472">Membrane</keyword>
<evidence type="ECO:0000313" key="2">
    <source>
        <dbReference type="EMBL" id="KDS46130.1"/>
    </source>
</evidence>
<dbReference type="AlphaFoldDB" id="A0A069S601"/>
<comment type="caution">
    <text evidence="2">The sequence shown here is derived from an EMBL/GenBank/DDBJ whole genome shotgun (WGS) entry which is preliminary data.</text>
</comment>
<name>A0A069S601_PHOVU</name>
<gene>
    <name evidence="2" type="ORF">M099_3718</name>
</gene>
<proteinExistence type="predicted"/>
<evidence type="ECO:0000256" key="1">
    <source>
        <dbReference type="SAM" id="Phobius"/>
    </source>
</evidence>
<evidence type="ECO:0000313" key="3">
    <source>
        <dbReference type="Proteomes" id="UP000027661"/>
    </source>
</evidence>
<feature type="transmembrane region" description="Helical" evidence="1">
    <location>
        <begin position="20"/>
        <end position="36"/>
    </location>
</feature>